<feature type="region of interest" description="Disordered" evidence="2">
    <location>
        <begin position="338"/>
        <end position="390"/>
    </location>
</feature>
<name>A0A1R2D0B3_9CILI</name>
<proteinExistence type="predicted"/>
<gene>
    <name evidence="3" type="ORF">SteCoe_2172</name>
</gene>
<evidence type="ECO:0000313" key="4">
    <source>
        <dbReference type="Proteomes" id="UP000187209"/>
    </source>
</evidence>
<protein>
    <submittedName>
        <fullName evidence="3">Uncharacterized protein</fullName>
    </submittedName>
</protein>
<dbReference type="Proteomes" id="UP000187209">
    <property type="component" value="Unassembled WGS sequence"/>
</dbReference>
<comment type="caution">
    <text evidence="3">The sequence shown here is derived from an EMBL/GenBank/DDBJ whole genome shotgun (WGS) entry which is preliminary data.</text>
</comment>
<evidence type="ECO:0000313" key="3">
    <source>
        <dbReference type="EMBL" id="OMJ94673.1"/>
    </source>
</evidence>
<dbReference type="AlphaFoldDB" id="A0A1R2D0B3"/>
<feature type="compositionally biased region" description="Low complexity" evidence="2">
    <location>
        <begin position="371"/>
        <end position="381"/>
    </location>
</feature>
<feature type="compositionally biased region" description="Polar residues" evidence="2">
    <location>
        <begin position="338"/>
        <end position="360"/>
    </location>
</feature>
<evidence type="ECO:0000256" key="1">
    <source>
        <dbReference type="SAM" id="Coils"/>
    </source>
</evidence>
<keyword evidence="1" id="KW-0175">Coiled coil</keyword>
<evidence type="ECO:0000256" key="2">
    <source>
        <dbReference type="SAM" id="MobiDB-lite"/>
    </source>
</evidence>
<sequence>MEQPKKNSCSCFAFFSKKSNKKVDKGTDPEAIERSSLSNFPGSFIPTDENPFINNSMGSTQKLVSKFPLSNTMTTSLCRTPLMYNLTSSFAHGHENYIKNPEEICNKFNRQPSVTRRSSMPNFILEMNSCENDGGLKYIQFEEKKLQSYENQGLSYKTEIFPRNKSLEALKKEPVQSTETSMIGNKDMGFISGPASQDLQIKLLGVKNKEEDEEGKKIIIEKVEEEKKIEWNSVNFFSDKQNDEKKNKDKEIKGQKEQERVMVITEDPLEFVISPLCISRKAVDLDEKTTKLGSVVEKPREKSISKPVETLIENIGKRVDMDFKLVDQESNSGLKLQDSEAINTQNQIKPSLTGLTSPQSLVKPDEDNSNKKSQGSKSNPSLICPREPPKYMQIPPNIPLESPKAQIQHKLSNENHNKLRKSSSKSPLRSLFLKEKFFEAMSPVQHIFKSPTDRDKTPILKDTAMKCFENLVANKPKFNEKLKPKIPILNLDLLPPKAPIKLSQKSVEREGNKLKEKLLKSLEKSNSTVVVHESVNGTKLSAVFNKELNHSSSEKHFSTLDLILDSKNNPIVSVDQVSPGCYFKRLPSLKISPIKSILSIDDYSDIVSFLKNSPNASKISEKLRIPELPVKSQKKGKLPVLKPITPHYFHKKRSAPQIKNKPKMSVENL</sequence>
<feature type="region of interest" description="Disordered" evidence="2">
    <location>
        <begin position="646"/>
        <end position="669"/>
    </location>
</feature>
<accession>A0A1R2D0B3</accession>
<keyword evidence="4" id="KW-1185">Reference proteome</keyword>
<dbReference type="EMBL" id="MPUH01000023">
    <property type="protein sequence ID" value="OMJ94673.1"/>
    <property type="molecule type" value="Genomic_DNA"/>
</dbReference>
<reference evidence="3 4" key="1">
    <citation type="submission" date="2016-11" db="EMBL/GenBank/DDBJ databases">
        <title>The macronuclear genome of Stentor coeruleus: a giant cell with tiny introns.</title>
        <authorList>
            <person name="Slabodnick M."/>
            <person name="Ruby J.G."/>
            <person name="Reiff S.B."/>
            <person name="Swart E.C."/>
            <person name="Gosai S."/>
            <person name="Prabakaran S."/>
            <person name="Witkowska E."/>
            <person name="Larue G.E."/>
            <person name="Fisher S."/>
            <person name="Freeman R.M."/>
            <person name="Gunawardena J."/>
            <person name="Chu W."/>
            <person name="Stover N.A."/>
            <person name="Gregory B.D."/>
            <person name="Nowacki M."/>
            <person name="Derisi J."/>
            <person name="Roy S.W."/>
            <person name="Marshall W.F."/>
            <person name="Sood P."/>
        </authorList>
    </citation>
    <scope>NUCLEOTIDE SEQUENCE [LARGE SCALE GENOMIC DNA]</scope>
    <source>
        <strain evidence="3">WM001</strain>
    </source>
</reference>
<organism evidence="3 4">
    <name type="scientific">Stentor coeruleus</name>
    <dbReference type="NCBI Taxonomy" id="5963"/>
    <lineage>
        <taxon>Eukaryota</taxon>
        <taxon>Sar</taxon>
        <taxon>Alveolata</taxon>
        <taxon>Ciliophora</taxon>
        <taxon>Postciliodesmatophora</taxon>
        <taxon>Heterotrichea</taxon>
        <taxon>Heterotrichida</taxon>
        <taxon>Stentoridae</taxon>
        <taxon>Stentor</taxon>
    </lineage>
</organism>
<feature type="coiled-coil region" evidence="1">
    <location>
        <begin position="206"/>
        <end position="258"/>
    </location>
</feature>